<dbReference type="RefSeq" id="XP_065670123.1">
    <property type="nucleotide sequence ID" value="XM_065814051.1"/>
</dbReference>
<protein>
    <recommendedName>
        <fullName evidence="11">Uridylate-specific endoribonuclease</fullName>
        <ecNumber evidence="11">4.6.1.-</ecNumber>
    </recommendedName>
</protein>
<evidence type="ECO:0000256" key="5">
    <source>
        <dbReference type="ARBA" id="ARBA00022723"/>
    </source>
</evidence>
<dbReference type="Proteomes" id="UP001652625">
    <property type="component" value="Chromosome 12"/>
</dbReference>
<evidence type="ECO:0000313" key="13">
    <source>
        <dbReference type="Proteomes" id="UP001652625"/>
    </source>
</evidence>
<dbReference type="PANTHER" id="PTHR12439">
    <property type="entry name" value="PLACENTAL PROTEIN 11-RELATED"/>
    <property type="match status" value="1"/>
</dbReference>
<dbReference type="InterPro" id="IPR039787">
    <property type="entry name" value="ENDOU"/>
</dbReference>
<feature type="signal peptide" evidence="11">
    <location>
        <begin position="1"/>
        <end position="20"/>
    </location>
</feature>
<dbReference type="InterPro" id="IPR037227">
    <property type="entry name" value="EndoU-like"/>
</dbReference>
<evidence type="ECO:0000256" key="11">
    <source>
        <dbReference type="RuleBase" id="RU367085"/>
    </source>
</evidence>
<comment type="subunit">
    <text evidence="3 11">Monomer.</text>
</comment>
<comment type="similarity">
    <text evidence="2 11">Belongs to the ENDOU family.</text>
</comment>
<evidence type="ECO:0000313" key="14">
    <source>
        <dbReference type="RefSeq" id="XP_065670123.1"/>
    </source>
</evidence>
<keyword evidence="10" id="KW-0456">Lyase</keyword>
<dbReference type="Pfam" id="PF09412">
    <property type="entry name" value="XendoU"/>
    <property type="match status" value="1"/>
</dbReference>
<evidence type="ECO:0000256" key="6">
    <source>
        <dbReference type="ARBA" id="ARBA00022759"/>
    </source>
</evidence>
<keyword evidence="8 11" id="KW-0694">RNA-binding</keyword>
<keyword evidence="6 11" id="KW-0255">Endonuclease</keyword>
<dbReference type="PANTHER" id="PTHR12439:SF11">
    <property type="entry name" value="URIDYLATE-SPECIFIC ENDORIBONUCLEASE"/>
    <property type="match status" value="1"/>
</dbReference>
<accession>A0ABM4D733</accession>
<sequence length="299" mass="34630">MKFHFILCIFFAVVCDGVHLQKPQKKSNNPPQDQQLLLLLNKLWQLDKNRLVYGREIQISVQGRVSWNENAVADLATRPLFGNINSLVLEKPTFKAFIKLLDNYCKNIGENELITNTELFEKEEFLRLILESETMKEVYKFLKLKGKVGNSLNDFRQRLDELWFKPYYRKASTKIEDSSGFEHVFVGEIDAASQKVSGFHSWIQMYLEEKKNDLNYLGYLKQGNSSSILMSRFKWHNSVKSLGSMFIGTSPEYEIAVYTAIFLMEYSDFRFMINGTPVKVTCFGINRGKSIGTCYPDVL</sequence>
<reference evidence="14" key="1">
    <citation type="submission" date="2025-08" db="UniProtKB">
        <authorList>
            <consortium name="RefSeq"/>
        </authorList>
    </citation>
    <scope>IDENTIFICATION</scope>
</reference>
<name>A0ABM4D733_HYDVU</name>
<keyword evidence="9 11" id="KW-0464">Manganese</keyword>
<keyword evidence="5 11" id="KW-0479">Metal-binding</keyword>
<evidence type="ECO:0000256" key="10">
    <source>
        <dbReference type="ARBA" id="ARBA00023239"/>
    </source>
</evidence>
<evidence type="ECO:0000256" key="4">
    <source>
        <dbReference type="ARBA" id="ARBA00022722"/>
    </source>
</evidence>
<evidence type="ECO:0000256" key="8">
    <source>
        <dbReference type="ARBA" id="ARBA00022884"/>
    </source>
</evidence>
<proteinExistence type="inferred from homology"/>
<evidence type="ECO:0000256" key="9">
    <source>
        <dbReference type="ARBA" id="ARBA00023211"/>
    </source>
</evidence>
<dbReference type="GeneID" id="100203567"/>
<keyword evidence="4 11" id="KW-0540">Nuclease</keyword>
<dbReference type="CDD" id="cd21159">
    <property type="entry name" value="XendoU"/>
    <property type="match status" value="1"/>
</dbReference>
<evidence type="ECO:0000256" key="3">
    <source>
        <dbReference type="ARBA" id="ARBA00011245"/>
    </source>
</evidence>
<dbReference type="PROSITE" id="PS51959">
    <property type="entry name" value="ENDOU"/>
    <property type="match status" value="1"/>
</dbReference>
<gene>
    <name evidence="14" type="primary">LOC100203567</name>
</gene>
<organism evidence="13 14">
    <name type="scientific">Hydra vulgaris</name>
    <name type="common">Hydra</name>
    <name type="synonym">Hydra attenuata</name>
    <dbReference type="NCBI Taxonomy" id="6087"/>
    <lineage>
        <taxon>Eukaryota</taxon>
        <taxon>Metazoa</taxon>
        <taxon>Cnidaria</taxon>
        <taxon>Hydrozoa</taxon>
        <taxon>Hydroidolina</taxon>
        <taxon>Anthoathecata</taxon>
        <taxon>Aplanulata</taxon>
        <taxon>Hydridae</taxon>
        <taxon>Hydra</taxon>
    </lineage>
</organism>
<dbReference type="SUPFAM" id="SSF142877">
    <property type="entry name" value="EndoU-like"/>
    <property type="match status" value="1"/>
</dbReference>
<evidence type="ECO:0000256" key="2">
    <source>
        <dbReference type="ARBA" id="ARBA00010168"/>
    </source>
</evidence>
<comment type="catalytic activity">
    <reaction evidence="11">
        <text>ribonucleotidyl-uridine-RNA = a 5'-end dephospho-uridine-RNA + a 3'-end 2',3'-cyclophospho-ribonucleotide-RNA</text>
        <dbReference type="Rhea" id="RHEA:67792"/>
        <dbReference type="Rhea" id="RHEA-COMP:10464"/>
        <dbReference type="Rhea" id="RHEA-COMP:17354"/>
        <dbReference type="Rhea" id="RHEA-COMP:17356"/>
        <dbReference type="ChEBI" id="CHEBI:83064"/>
        <dbReference type="ChEBI" id="CHEBI:173117"/>
        <dbReference type="ChEBI" id="CHEBI:173224"/>
    </reaction>
</comment>
<dbReference type="EC" id="4.6.1.-" evidence="11"/>
<keyword evidence="11" id="KW-0732">Signal</keyword>
<feature type="domain" description="EndoU" evidence="12">
    <location>
        <begin position="32"/>
        <end position="299"/>
    </location>
</feature>
<evidence type="ECO:0000256" key="1">
    <source>
        <dbReference type="ARBA" id="ARBA00001936"/>
    </source>
</evidence>
<feature type="chain" id="PRO_5044959523" description="Uridylate-specific endoribonuclease" evidence="11">
    <location>
        <begin position="21"/>
        <end position="299"/>
    </location>
</feature>
<keyword evidence="7 11" id="KW-0378">Hydrolase</keyword>
<dbReference type="InterPro" id="IPR018998">
    <property type="entry name" value="EndoU_C"/>
</dbReference>
<keyword evidence="13" id="KW-1185">Reference proteome</keyword>
<comment type="cofactor">
    <cofactor evidence="1 11">
        <name>Mn(2+)</name>
        <dbReference type="ChEBI" id="CHEBI:29035"/>
    </cofactor>
</comment>
<evidence type="ECO:0000256" key="7">
    <source>
        <dbReference type="ARBA" id="ARBA00022801"/>
    </source>
</evidence>
<evidence type="ECO:0000259" key="12">
    <source>
        <dbReference type="PROSITE" id="PS51959"/>
    </source>
</evidence>